<keyword evidence="6" id="KW-1185">Reference proteome</keyword>
<evidence type="ECO:0000313" key="6">
    <source>
        <dbReference type="Proteomes" id="UP001516061"/>
    </source>
</evidence>
<feature type="domain" description="Peptidase S26" evidence="4">
    <location>
        <begin position="204"/>
        <end position="243"/>
    </location>
</feature>
<evidence type="ECO:0000313" key="5">
    <source>
        <dbReference type="EMBL" id="NRT56231.1"/>
    </source>
</evidence>
<comment type="catalytic activity">
    <reaction evidence="3">
        <text>Cleavage of hydrophobic, N-terminal signal or leader sequences from secreted and periplasmic proteins.</text>
        <dbReference type="EC" id="3.4.21.89"/>
    </reaction>
</comment>
<dbReference type="InterPro" id="IPR036286">
    <property type="entry name" value="LexA/Signal_pep-like_sf"/>
</dbReference>
<keyword evidence="3" id="KW-0472">Membrane</keyword>
<dbReference type="NCBIfam" id="TIGR02227">
    <property type="entry name" value="sigpep_I_bact"/>
    <property type="match status" value="1"/>
</dbReference>
<dbReference type="PANTHER" id="PTHR43390">
    <property type="entry name" value="SIGNAL PEPTIDASE I"/>
    <property type="match status" value="1"/>
</dbReference>
<evidence type="ECO:0000259" key="4">
    <source>
        <dbReference type="Pfam" id="PF10502"/>
    </source>
</evidence>
<name>A0ABX2G1Q6_9BURK</name>
<keyword evidence="3" id="KW-0645">Protease</keyword>
<comment type="similarity">
    <text evidence="1 3">Belongs to the peptidase S26 family.</text>
</comment>
<dbReference type="InterPro" id="IPR000223">
    <property type="entry name" value="Pept_S26A_signal_pept_1"/>
</dbReference>
<comment type="caution">
    <text evidence="3">Lacks conserved residue(s) required for the propagation of feature annotation.</text>
</comment>
<dbReference type="CDD" id="cd06530">
    <property type="entry name" value="S26_SPase_I"/>
    <property type="match status" value="1"/>
</dbReference>
<feature type="domain" description="Peptidase S26" evidence="4">
    <location>
        <begin position="118"/>
        <end position="200"/>
    </location>
</feature>
<evidence type="ECO:0000256" key="1">
    <source>
        <dbReference type="ARBA" id="ARBA00009370"/>
    </source>
</evidence>
<dbReference type="EMBL" id="JABSNM010000007">
    <property type="protein sequence ID" value="NRT56231.1"/>
    <property type="molecule type" value="Genomic_DNA"/>
</dbReference>
<feature type="transmembrane region" description="Helical" evidence="3">
    <location>
        <begin position="38"/>
        <end position="61"/>
    </location>
</feature>
<accession>A0ABX2G1Q6</accession>
<dbReference type="PANTHER" id="PTHR43390:SF1">
    <property type="entry name" value="CHLOROPLAST PROCESSING PEPTIDASE"/>
    <property type="match status" value="1"/>
</dbReference>
<dbReference type="PRINTS" id="PR00727">
    <property type="entry name" value="LEADERPTASE"/>
</dbReference>
<dbReference type="SUPFAM" id="SSF51306">
    <property type="entry name" value="LexA/Signal peptidase"/>
    <property type="match status" value="1"/>
</dbReference>
<dbReference type="InterPro" id="IPR019533">
    <property type="entry name" value="Peptidase_S26"/>
</dbReference>
<dbReference type="Proteomes" id="UP001516061">
    <property type="component" value="Unassembled WGS sequence"/>
</dbReference>
<feature type="transmembrane region" description="Helical" evidence="3">
    <location>
        <begin position="67"/>
        <end position="89"/>
    </location>
</feature>
<dbReference type="Pfam" id="PF10502">
    <property type="entry name" value="Peptidase_S26"/>
    <property type="match status" value="2"/>
</dbReference>
<reference evidence="5 6" key="1">
    <citation type="submission" date="2020-05" db="EMBL/GenBank/DDBJ databases">
        <title>Genomic Encyclopedia of Type Strains, Phase IV (KMG-V): Genome sequencing to study the core and pangenomes of soil and plant-associated prokaryotes.</title>
        <authorList>
            <person name="Whitman W."/>
        </authorList>
    </citation>
    <scope>NUCLEOTIDE SEQUENCE [LARGE SCALE GENOMIC DNA]</scope>
    <source>
        <strain evidence="5 6">C29</strain>
    </source>
</reference>
<dbReference type="RefSeq" id="WP_173805200.1">
    <property type="nucleotide sequence ID" value="NZ_JABSNM010000007.1"/>
</dbReference>
<sequence length="260" mass="28229">MTPDAFTPPPRPAPRWLPALMSLALPGLGQLRNGEIDLAIRVFLGFALLSVPGPVLCGLWLPEAWTVPAVALGLLGALGLWLWSIVQAGRAAGQGVPPWRGWAGYLLLLLLADAVALPLLIQQVRTTQVASFRIPSASMSPALQPGDILFADMRYNRPGPGTRAVQRGDIVIFVYPNDRTLYYVKRVAALPGETVERPDGTALTVPPGQVWLVGDNRAASRDSRDFGPVPLTDVVGRVRQIWWSSGDGRVRWERLGLVPR</sequence>
<protein>
    <recommendedName>
        <fullName evidence="2 3">Signal peptidase I</fullName>
        <ecNumber evidence="3">3.4.21.89</ecNumber>
    </recommendedName>
</protein>
<organism evidence="5 6">
    <name type="scientific">Sphaerotilus uruguayifluvii</name>
    <dbReference type="NCBI Taxonomy" id="2735897"/>
    <lineage>
        <taxon>Bacteria</taxon>
        <taxon>Pseudomonadati</taxon>
        <taxon>Pseudomonadota</taxon>
        <taxon>Betaproteobacteria</taxon>
        <taxon>Burkholderiales</taxon>
        <taxon>Sphaerotilaceae</taxon>
        <taxon>Sphaerotilus</taxon>
    </lineage>
</organism>
<evidence type="ECO:0000256" key="3">
    <source>
        <dbReference type="RuleBase" id="RU362042"/>
    </source>
</evidence>
<keyword evidence="3" id="KW-0812">Transmembrane</keyword>
<proteinExistence type="inferred from homology"/>
<keyword evidence="3" id="KW-1133">Transmembrane helix</keyword>
<comment type="caution">
    <text evidence="5">The sequence shown here is derived from an EMBL/GenBank/DDBJ whole genome shotgun (WGS) entry which is preliminary data.</text>
</comment>
<comment type="subcellular location">
    <subcellularLocation>
        <location evidence="3">Membrane</location>
        <topology evidence="3">Single-pass type II membrane protein</topology>
    </subcellularLocation>
</comment>
<gene>
    <name evidence="5" type="ORF">HNQ01_001967</name>
</gene>
<dbReference type="Gene3D" id="2.10.109.10">
    <property type="entry name" value="Umud Fragment, subunit A"/>
    <property type="match status" value="1"/>
</dbReference>
<dbReference type="EC" id="3.4.21.89" evidence="3"/>
<dbReference type="GO" id="GO:0009003">
    <property type="term" value="F:signal peptidase activity"/>
    <property type="evidence" value="ECO:0007669"/>
    <property type="project" value="UniProtKB-EC"/>
</dbReference>
<feature type="transmembrane region" description="Helical" evidence="3">
    <location>
        <begin position="101"/>
        <end position="121"/>
    </location>
</feature>
<evidence type="ECO:0000256" key="2">
    <source>
        <dbReference type="ARBA" id="ARBA00019232"/>
    </source>
</evidence>
<keyword evidence="3 5" id="KW-0378">Hydrolase</keyword>